<reference evidence="1 2" key="1">
    <citation type="submission" date="2021-02" db="EMBL/GenBank/DDBJ databases">
        <title>Pan-genome distribution and transcriptional activeness of fungal secondary metabolism genes in Aspergillus section Fumigati.</title>
        <authorList>
            <person name="Takahashi H."/>
            <person name="Umemura M."/>
            <person name="Ninomiya A."/>
            <person name="Kusuya Y."/>
            <person name="Urayama S."/>
            <person name="Shimizu M."/>
            <person name="Watanabe A."/>
            <person name="Kamei K."/>
            <person name="Yaguchi T."/>
            <person name="Hagiwara D."/>
        </authorList>
    </citation>
    <scope>NUCLEOTIDE SEQUENCE [LARGE SCALE GENOMIC DNA]</scope>
    <source>
        <strain evidence="1 2">IFM 47045</strain>
    </source>
</reference>
<sequence length="151" mass="16669">MPSVPVYAIGVVCGAWISVCKSTGYTRPAAAGDVPSGESDTISVPNFASDARKILVTRPRSRMPRLDARNRRHGELDLLPARLSKHSQELGHRQFKSPFATLQYDAKHLVQSEFFYSPAQIAKFFLPNDILPTDDGQVDVTGSVEPQCRKN</sequence>
<dbReference type="Proteomes" id="UP000710440">
    <property type="component" value="Unassembled WGS sequence"/>
</dbReference>
<dbReference type="EMBL" id="BOPL01000009">
    <property type="protein sequence ID" value="GIK05803.1"/>
    <property type="molecule type" value="Genomic_DNA"/>
</dbReference>
<protein>
    <submittedName>
        <fullName evidence="1">Uncharacterized protein</fullName>
    </submittedName>
</protein>
<dbReference type="RefSeq" id="XP_043128989.1">
    <property type="nucleotide sequence ID" value="XM_043273054.1"/>
</dbReference>
<proteinExistence type="predicted"/>
<keyword evidence="2" id="KW-1185">Reference proteome</keyword>
<comment type="caution">
    <text evidence="1">The sequence shown here is derived from an EMBL/GenBank/DDBJ whole genome shotgun (WGS) entry which is preliminary data.</text>
</comment>
<organism evidence="1 2">
    <name type="scientific">Aspergillus viridinutans</name>
    <dbReference type="NCBI Taxonomy" id="75553"/>
    <lineage>
        <taxon>Eukaryota</taxon>
        <taxon>Fungi</taxon>
        <taxon>Dikarya</taxon>
        <taxon>Ascomycota</taxon>
        <taxon>Pezizomycotina</taxon>
        <taxon>Eurotiomycetes</taxon>
        <taxon>Eurotiomycetidae</taxon>
        <taxon>Eurotiales</taxon>
        <taxon>Aspergillaceae</taxon>
        <taxon>Aspergillus</taxon>
        <taxon>Aspergillus subgen. Fumigati</taxon>
    </lineage>
</organism>
<accession>A0A9P3F8U4</accession>
<evidence type="ECO:0000313" key="1">
    <source>
        <dbReference type="EMBL" id="GIK05803.1"/>
    </source>
</evidence>
<gene>
    <name evidence="1" type="ORF">Aspvir_009916</name>
</gene>
<dbReference type="GeneID" id="66937898"/>
<dbReference type="AlphaFoldDB" id="A0A9P3F8U4"/>
<evidence type="ECO:0000313" key="2">
    <source>
        <dbReference type="Proteomes" id="UP000710440"/>
    </source>
</evidence>
<name>A0A9P3F8U4_ASPVI</name>